<dbReference type="Proteomes" id="UP000001876">
    <property type="component" value="Unassembled WGS sequence"/>
</dbReference>
<protein>
    <submittedName>
        <fullName evidence="2">Predicted protein</fullName>
    </submittedName>
</protein>
<dbReference type="EMBL" id="GG663749">
    <property type="protein sequence ID" value="EEH52071.1"/>
    <property type="molecule type" value="Genomic_DNA"/>
</dbReference>
<dbReference type="Pfam" id="PF14421">
    <property type="entry name" value="LmjF365940-deam"/>
    <property type="match status" value="1"/>
</dbReference>
<keyword evidence="3" id="KW-1185">Reference proteome</keyword>
<feature type="region of interest" description="Disordered" evidence="1">
    <location>
        <begin position="592"/>
        <end position="629"/>
    </location>
</feature>
<dbReference type="RefSeq" id="XP_003063698.1">
    <property type="nucleotide sequence ID" value="XM_003063652.1"/>
</dbReference>
<evidence type="ECO:0000256" key="1">
    <source>
        <dbReference type="SAM" id="MobiDB-lite"/>
    </source>
</evidence>
<sequence length="702" mass="74116">MGRSPPAPDALEMSPPAKRSRRSGGGGGGEGGGEGGGPSGKAILPAATTTTATPAPADYTLALVYNVGLADMILSTASSAGITESDACERLCASFARPKFSNQKKVAEALEASLDASRETPTVVPWPRDDVGMRDGGLPLGFRPRRPATPAAVAAAEYHWHELRGEMMERDAGEDGTSTDADAAAIAEVYFPLLAAVLPEWLRGFAIDETPRPGERRRDATPMRREKSFSELRKAAALAVSAAAKAANLAGTDVSTAVSAAVAEYTAGLRPTPANSPLGNSNAAGIAATAVPVVRRVVFLVSGFGAPRDATHAPDDNSTAATARLMKRFIEASYPNVAVKLVHGGQDAFRYAANVGFVNRTLRPLVERERDAVAKTHGEAWPRRFKLTIALCDGTPARLQALMASFRDMSPFLLHAWQPKRFWHRGVLKPSDVDIQRWERAEATPPMKADEASLVAHFGGGGEGDEVTTTRPTRGEDEEGEENDGAIISRMVDEMKKHRDAYVAAASEKTNELGAFWLRKTRKPVLAVLCVRKKGKTGRGHEFYRGVNLEVSMPTGSLCSERNVIGTALACDPTLRRADLFGVAVLSLKKTGGEGSGSGNAQKGGVINGGVRDGGTAPPTPVPGSSFAGGASRNASYANDLSGLGSGPTCRPVAEDDLNPLHPCGACKEWLYKIAEVNPGFKVVMFTDASCEEVFVKTVGQC</sequence>
<feature type="region of interest" description="Disordered" evidence="1">
    <location>
        <begin position="1"/>
        <end position="44"/>
    </location>
</feature>
<evidence type="ECO:0000313" key="3">
    <source>
        <dbReference type="Proteomes" id="UP000001876"/>
    </source>
</evidence>
<proteinExistence type="predicted"/>
<reference evidence="2 3" key="1">
    <citation type="journal article" date="2009" name="Science">
        <title>Green evolution and dynamic adaptations revealed by genomes of the marine picoeukaryotes Micromonas.</title>
        <authorList>
            <person name="Worden A.Z."/>
            <person name="Lee J.H."/>
            <person name="Mock T."/>
            <person name="Rouze P."/>
            <person name="Simmons M.P."/>
            <person name="Aerts A.L."/>
            <person name="Allen A.E."/>
            <person name="Cuvelier M.L."/>
            <person name="Derelle E."/>
            <person name="Everett M.V."/>
            <person name="Foulon E."/>
            <person name="Grimwood J."/>
            <person name="Gundlach H."/>
            <person name="Henrissat B."/>
            <person name="Napoli C."/>
            <person name="McDonald S.M."/>
            <person name="Parker M.S."/>
            <person name="Rombauts S."/>
            <person name="Salamov A."/>
            <person name="Von Dassow P."/>
            <person name="Badger J.H."/>
            <person name="Coutinho P.M."/>
            <person name="Demir E."/>
            <person name="Dubchak I."/>
            <person name="Gentemann C."/>
            <person name="Eikrem W."/>
            <person name="Gready J.E."/>
            <person name="John U."/>
            <person name="Lanier W."/>
            <person name="Lindquist E.A."/>
            <person name="Lucas S."/>
            <person name="Mayer K.F."/>
            <person name="Moreau H."/>
            <person name="Not F."/>
            <person name="Otillar R."/>
            <person name="Panaud O."/>
            <person name="Pangilinan J."/>
            <person name="Paulsen I."/>
            <person name="Piegu B."/>
            <person name="Poliakov A."/>
            <person name="Robbens S."/>
            <person name="Schmutz J."/>
            <person name="Toulza E."/>
            <person name="Wyss T."/>
            <person name="Zelensky A."/>
            <person name="Zhou K."/>
            <person name="Armbrust E.V."/>
            <person name="Bhattacharya D."/>
            <person name="Goodenough U.W."/>
            <person name="Van de Peer Y."/>
            <person name="Grigoriev I.V."/>
        </authorList>
    </citation>
    <scope>NUCLEOTIDE SEQUENCE [LARGE SCALE GENOMIC DNA]</scope>
    <source>
        <strain evidence="2 3">CCMP1545</strain>
    </source>
</reference>
<dbReference type="KEGG" id="mpp:MICPUCDRAFT_53604"/>
<feature type="compositionally biased region" description="Gly residues" evidence="1">
    <location>
        <begin position="23"/>
        <end position="39"/>
    </location>
</feature>
<dbReference type="eggNOG" id="ENOG502RADN">
    <property type="taxonomic scope" value="Eukaryota"/>
</dbReference>
<dbReference type="OrthoDB" id="40021at2759"/>
<dbReference type="GeneID" id="9689300"/>
<evidence type="ECO:0000313" key="2">
    <source>
        <dbReference type="EMBL" id="EEH52071.1"/>
    </source>
</evidence>
<organism evidence="3">
    <name type="scientific">Micromonas pusilla (strain CCMP1545)</name>
    <name type="common">Picoplanktonic green alga</name>
    <dbReference type="NCBI Taxonomy" id="564608"/>
    <lineage>
        <taxon>Eukaryota</taxon>
        <taxon>Viridiplantae</taxon>
        <taxon>Chlorophyta</taxon>
        <taxon>Mamiellophyceae</taxon>
        <taxon>Mamiellales</taxon>
        <taxon>Mamiellaceae</taxon>
        <taxon>Micromonas</taxon>
    </lineage>
</organism>
<dbReference type="AlphaFoldDB" id="C1N795"/>
<name>C1N795_MICPC</name>
<gene>
    <name evidence="2" type="ORF">MICPUCDRAFT_53604</name>
</gene>
<accession>C1N795</accession>
<dbReference type="InterPro" id="IPR032723">
    <property type="entry name" value="Deaminase_LmjF365940"/>
</dbReference>
<feature type="region of interest" description="Disordered" evidence="1">
    <location>
        <begin position="457"/>
        <end position="482"/>
    </location>
</feature>
<dbReference type="Gene3D" id="3.40.140.10">
    <property type="entry name" value="Cytidine Deaminase, domain 2"/>
    <property type="match status" value="1"/>
</dbReference>